<comment type="caution">
    <text evidence="1">The sequence shown here is derived from an EMBL/GenBank/DDBJ whole genome shotgun (WGS) entry which is preliminary data.</text>
</comment>
<keyword evidence="1" id="KW-0675">Receptor</keyword>
<dbReference type="Proteomes" id="UP001164539">
    <property type="component" value="Chromosome 11"/>
</dbReference>
<keyword evidence="1" id="KW-0418">Kinase</keyword>
<sequence length="609" mass="67880">MKSLIQVISCLEVFLLVLISTQMNFSSFVSSTVAEDDMKCLEGVKNSLHDPQGKLSSWSFENSSVGFICKFVGVSCWNDKENRILNLELREMKLSGEVPEALQYCGSMQKLDLSANALSGTIPAQICNWLPYLVYLDLSSNDFSGPIPPDLGNCTYLNTLILSNNYLTGPIPDQLSDLGRLKKFSVANNDLTGTILSFFNRFEKSDFAGNSELCGGPLGSNCGGLSKRNLAIIIAAGVFGAAASLLLGFGLWWWYHLRWVKRRKRGYGIGRDDESRWAERLRSHKLAQVSLFQKPLVKVKLADLMAATNSFSSENVIISTRTGTTYKAMLPDGSVLAIKRLNTCKLGEKQFGHEMNRLGQLRHPNLAPLLGYCVVEEEKLLVYKYMSNGTLFSLLHGNGTELDWPTRFRIGLGAARGLAWLHHGCQPPYLHQNICSNVILVDEDFDARIMDFGLARLMTSSDESSFINGDLGEFGYIAPEYFTTMVASLKGDVYGLGVVLLELVTGRKPLEISTSEEGFKGNLVDWVNQRSSSGRNKDAIDKSICGKGYDEEILQFLKIACNCVVSRPKDRWSMYQVYQSLNTIGEAHGFSERYDEFPLIFHRQETESM</sequence>
<accession>A0ACC1X7W5</accession>
<gene>
    <name evidence="1" type="ORF">OWV82_021052</name>
</gene>
<evidence type="ECO:0000313" key="1">
    <source>
        <dbReference type="EMBL" id="KAJ4707545.1"/>
    </source>
</evidence>
<protein>
    <submittedName>
        <fullName evidence="1">Inactive receptor kinase</fullName>
    </submittedName>
</protein>
<name>A0ACC1X7W5_MELAZ</name>
<dbReference type="EMBL" id="CM051404">
    <property type="protein sequence ID" value="KAJ4707545.1"/>
    <property type="molecule type" value="Genomic_DNA"/>
</dbReference>
<reference evidence="1 2" key="1">
    <citation type="journal article" date="2023" name="Science">
        <title>Complex scaffold remodeling in plant triterpene biosynthesis.</title>
        <authorList>
            <person name="De La Pena R."/>
            <person name="Hodgson H."/>
            <person name="Liu J.C."/>
            <person name="Stephenson M.J."/>
            <person name="Martin A.C."/>
            <person name="Owen C."/>
            <person name="Harkess A."/>
            <person name="Leebens-Mack J."/>
            <person name="Jimenez L.E."/>
            <person name="Osbourn A."/>
            <person name="Sattely E.S."/>
        </authorList>
    </citation>
    <scope>NUCLEOTIDE SEQUENCE [LARGE SCALE GENOMIC DNA]</scope>
    <source>
        <strain evidence="2">cv. JPN11</strain>
        <tissue evidence="1">Leaf</tissue>
    </source>
</reference>
<keyword evidence="1" id="KW-0808">Transferase</keyword>
<evidence type="ECO:0000313" key="2">
    <source>
        <dbReference type="Proteomes" id="UP001164539"/>
    </source>
</evidence>
<keyword evidence="2" id="KW-1185">Reference proteome</keyword>
<organism evidence="1 2">
    <name type="scientific">Melia azedarach</name>
    <name type="common">Chinaberry tree</name>
    <dbReference type="NCBI Taxonomy" id="155640"/>
    <lineage>
        <taxon>Eukaryota</taxon>
        <taxon>Viridiplantae</taxon>
        <taxon>Streptophyta</taxon>
        <taxon>Embryophyta</taxon>
        <taxon>Tracheophyta</taxon>
        <taxon>Spermatophyta</taxon>
        <taxon>Magnoliopsida</taxon>
        <taxon>eudicotyledons</taxon>
        <taxon>Gunneridae</taxon>
        <taxon>Pentapetalae</taxon>
        <taxon>rosids</taxon>
        <taxon>malvids</taxon>
        <taxon>Sapindales</taxon>
        <taxon>Meliaceae</taxon>
        <taxon>Melia</taxon>
    </lineage>
</organism>
<proteinExistence type="predicted"/>